<dbReference type="InterPro" id="IPR029058">
    <property type="entry name" value="AB_hydrolase_fold"/>
</dbReference>
<dbReference type="RefSeq" id="WP_081142570.1">
    <property type="nucleotide sequence ID" value="NZ_CP015363.1"/>
</dbReference>
<proteinExistence type="predicted"/>
<keyword evidence="3" id="KW-1185">Reference proteome</keyword>
<dbReference type="GeneID" id="31676689"/>
<organism evidence="2 3">
    <name type="scientific">Ferroplasma acidiphilum</name>
    <dbReference type="NCBI Taxonomy" id="74969"/>
    <lineage>
        <taxon>Archaea</taxon>
        <taxon>Methanobacteriati</taxon>
        <taxon>Thermoplasmatota</taxon>
        <taxon>Thermoplasmata</taxon>
        <taxon>Thermoplasmatales</taxon>
        <taxon>Ferroplasmaceae</taxon>
        <taxon>Ferroplasma</taxon>
    </lineage>
</organism>
<dbReference type="Pfam" id="PF12697">
    <property type="entry name" value="Abhydrolase_6"/>
    <property type="match status" value="1"/>
</dbReference>
<dbReference type="Proteomes" id="UP000192050">
    <property type="component" value="Chromosome"/>
</dbReference>
<dbReference type="GO" id="GO:0046464">
    <property type="term" value="P:acylglycerol catabolic process"/>
    <property type="evidence" value="ECO:0007669"/>
    <property type="project" value="TreeGrafter"/>
</dbReference>
<dbReference type="Gene3D" id="3.40.50.1820">
    <property type="entry name" value="alpha/beta hydrolase"/>
    <property type="match status" value="1"/>
</dbReference>
<dbReference type="AlphaFoldDB" id="A0A1V0N4N9"/>
<accession>A0A1V0N4N9</accession>
<dbReference type="GO" id="GO:0047372">
    <property type="term" value="F:monoacylglycerol lipase activity"/>
    <property type="evidence" value="ECO:0007669"/>
    <property type="project" value="TreeGrafter"/>
</dbReference>
<evidence type="ECO:0000313" key="2">
    <source>
        <dbReference type="EMBL" id="ARD85065.1"/>
    </source>
</evidence>
<dbReference type="OrthoDB" id="7466at2157"/>
<dbReference type="KEGG" id="fai:FAD_1191"/>
<sequence length="239" mass="26576">MERKYCTTRYGKLSYLDGNSGYPVIFLHGFGGTGNTWLKTAPYLEKCIRPVLVDLLGHGHSDKPDIEYIVKQQAESIVDLISTLEVSKFSIAGNSYGGWITLKLASGMLEPDMIFPVDSAGISPALSNGSRENMNRVLDSILKLRNYNNRNALERIMENNKKQEEKISDTALGNIKSKTTIIWGSADNIIPVSYGYAMESKISGSELIVMPDAGHTPFIDMPEEFAEIINRKIKEYALC</sequence>
<dbReference type="SUPFAM" id="SSF53474">
    <property type="entry name" value="alpha/beta-Hydrolases"/>
    <property type="match status" value="1"/>
</dbReference>
<name>A0A1V0N4N9_9ARCH</name>
<dbReference type="InterPro" id="IPR000073">
    <property type="entry name" value="AB_hydrolase_1"/>
</dbReference>
<dbReference type="PANTHER" id="PTHR43798:SF5">
    <property type="entry name" value="MONOACYLGLYCEROL LIPASE ABHD6"/>
    <property type="match status" value="1"/>
</dbReference>
<dbReference type="PANTHER" id="PTHR43798">
    <property type="entry name" value="MONOACYLGLYCEROL LIPASE"/>
    <property type="match status" value="1"/>
</dbReference>
<feature type="domain" description="AB hydrolase-1" evidence="1">
    <location>
        <begin position="24"/>
        <end position="227"/>
    </location>
</feature>
<reference evidence="2 3" key="1">
    <citation type="submission" date="2011-10" db="EMBL/GenBank/DDBJ databases">
        <title>Metabolic and evolutionary patterns in the extreme acidophile Ferroplasma acidiphilum.</title>
        <authorList>
            <person name="Golyshina O.V."/>
            <person name="Kozyavkin S.A."/>
            <person name="Tatusov R.L."/>
            <person name="Slesarev A.I."/>
            <person name="Golyshin P.N."/>
        </authorList>
    </citation>
    <scope>NUCLEOTIDE SEQUENCE [LARGE SCALE GENOMIC DNA]</scope>
    <source>
        <strain evidence="3">Y</strain>
    </source>
</reference>
<dbReference type="STRING" id="74969.FAD_1191"/>
<dbReference type="InterPro" id="IPR050266">
    <property type="entry name" value="AB_hydrolase_sf"/>
</dbReference>
<evidence type="ECO:0000259" key="1">
    <source>
        <dbReference type="Pfam" id="PF12697"/>
    </source>
</evidence>
<evidence type="ECO:0000313" key="3">
    <source>
        <dbReference type="Proteomes" id="UP000192050"/>
    </source>
</evidence>
<protein>
    <submittedName>
        <fullName evidence="2">Esterase</fullName>
    </submittedName>
</protein>
<dbReference type="EMBL" id="CP015363">
    <property type="protein sequence ID" value="ARD85065.1"/>
    <property type="molecule type" value="Genomic_DNA"/>
</dbReference>
<dbReference type="GO" id="GO:0016020">
    <property type="term" value="C:membrane"/>
    <property type="evidence" value="ECO:0007669"/>
    <property type="project" value="TreeGrafter"/>
</dbReference>
<gene>
    <name evidence="2" type="ORF">FAD_1191</name>
</gene>